<dbReference type="AlphaFoldDB" id="A0A1B8GGZ8"/>
<gene>
    <name evidence="2" type="ORF">VE01_07344</name>
</gene>
<feature type="region of interest" description="Disordered" evidence="1">
    <location>
        <begin position="1"/>
        <end position="28"/>
    </location>
</feature>
<protein>
    <submittedName>
        <fullName evidence="2">Uncharacterized protein</fullName>
    </submittedName>
</protein>
<evidence type="ECO:0000256" key="1">
    <source>
        <dbReference type="SAM" id="MobiDB-lite"/>
    </source>
</evidence>
<evidence type="ECO:0000313" key="3">
    <source>
        <dbReference type="Proteomes" id="UP000091956"/>
    </source>
</evidence>
<dbReference type="EMBL" id="KV460238">
    <property type="protein sequence ID" value="OBT95119.1"/>
    <property type="molecule type" value="Genomic_DNA"/>
</dbReference>
<reference evidence="3" key="2">
    <citation type="journal article" date="2018" name="Nat. Commun.">
        <title>Extreme sensitivity to ultraviolet light in the fungal pathogen causing white-nose syndrome of bats.</title>
        <authorList>
            <person name="Palmer J.M."/>
            <person name="Drees K.P."/>
            <person name="Foster J.T."/>
            <person name="Lindner D.L."/>
        </authorList>
    </citation>
    <scope>NUCLEOTIDE SEQUENCE [LARGE SCALE GENOMIC DNA]</scope>
    <source>
        <strain evidence="3">UAMH 10579</strain>
    </source>
</reference>
<organism evidence="2 3">
    <name type="scientific">Pseudogymnoascus verrucosus</name>
    <dbReference type="NCBI Taxonomy" id="342668"/>
    <lineage>
        <taxon>Eukaryota</taxon>
        <taxon>Fungi</taxon>
        <taxon>Dikarya</taxon>
        <taxon>Ascomycota</taxon>
        <taxon>Pezizomycotina</taxon>
        <taxon>Leotiomycetes</taxon>
        <taxon>Thelebolales</taxon>
        <taxon>Thelebolaceae</taxon>
        <taxon>Pseudogymnoascus</taxon>
    </lineage>
</organism>
<name>A0A1B8GGZ8_9PEZI</name>
<accession>A0A1B8GGZ8</accession>
<evidence type="ECO:0000313" key="2">
    <source>
        <dbReference type="EMBL" id="OBT95119.1"/>
    </source>
</evidence>
<dbReference type="OrthoDB" id="5427325at2759"/>
<feature type="region of interest" description="Disordered" evidence="1">
    <location>
        <begin position="659"/>
        <end position="684"/>
    </location>
</feature>
<dbReference type="Proteomes" id="UP000091956">
    <property type="component" value="Unassembled WGS sequence"/>
</dbReference>
<feature type="compositionally biased region" description="Basic and acidic residues" evidence="1">
    <location>
        <begin position="7"/>
        <end position="20"/>
    </location>
</feature>
<keyword evidence="3" id="KW-1185">Reference proteome</keyword>
<dbReference type="RefSeq" id="XP_018128852.1">
    <property type="nucleotide sequence ID" value="XM_018276779.2"/>
</dbReference>
<sequence>MAKRKITVPDHPLKRARGDQTAEDLTSAKSVRQQAEPYRIITAKFPIAALTASWSVGSNRPINSQHVHRLCQIFMEQGLQREAEENRLLIACSRDEVQRMIDHLGEGGDRMGTPPPWPFFKDWEAVNGRGAEIMVGQHRVEAVKAFLRKLEEDPNEGSHWWICDIYDKDTLPPRIRTRLRANRVGHTLPDNHGQIWMELATLAEQDKTLFQGSSTGVKKEMLETLGLSGCVGFPIRRLVTLWKNNSWRDMITRWCRTGVGRSTFNISLWDNMARFRIDDFWFDPFDEVLKTISKLSGGLDKAVHLSDWAALVRLPRPCSSSNMHDLFYPNAPTDVLANLSDQGHLYRRSGFLVGLEHGHYHNAARYVLGNAGQEYIDIQALLRTGRREGKILSEVISHVTRWINCEPTKVIGRENNKPQLWQNFIPALTIEHNSQAPRKSRKLQRDLFATVEGRLDQLEGSLGGDIGDDTYLERFKSPTWRDILITVRDAAGGQLQENLATLRLPGPKSTLYEQEPALIKALSFAVGGLPWVRDNPALRANGCIEELMRHISPIVIEWAAQNSQKGLTAQTTGKVPRWPLSIKELVEKQLQALTRMSVSPTAAMESEENPSVRTPPGISLAAGVKMFKHSSAVGWACRRREGAQRGTNRWHERVSNNQIRLVGSPPPLGTCKDSGSAASPEHSR</sequence>
<dbReference type="GeneID" id="28840730"/>
<proteinExistence type="predicted"/>
<reference evidence="2 3" key="1">
    <citation type="submission" date="2016-03" db="EMBL/GenBank/DDBJ databases">
        <title>Comparative genomics of Pseudogymnoascus destructans, the fungus causing white-nose syndrome of bats.</title>
        <authorList>
            <person name="Palmer J.M."/>
            <person name="Drees K.P."/>
            <person name="Foster J.T."/>
            <person name="Lindner D.L."/>
        </authorList>
    </citation>
    <scope>NUCLEOTIDE SEQUENCE [LARGE SCALE GENOMIC DNA]</scope>
    <source>
        <strain evidence="2 3">UAMH 10579</strain>
    </source>
</reference>